<organism evidence="1 2">
    <name type="scientific">Steinernema glaseri</name>
    <dbReference type="NCBI Taxonomy" id="37863"/>
    <lineage>
        <taxon>Eukaryota</taxon>
        <taxon>Metazoa</taxon>
        <taxon>Ecdysozoa</taxon>
        <taxon>Nematoda</taxon>
        <taxon>Chromadorea</taxon>
        <taxon>Rhabditida</taxon>
        <taxon>Tylenchina</taxon>
        <taxon>Panagrolaimomorpha</taxon>
        <taxon>Strongyloidoidea</taxon>
        <taxon>Steinernematidae</taxon>
        <taxon>Steinernema</taxon>
    </lineage>
</organism>
<sequence>MPSFTFFPTVTKCLLHLMSRRSLVLLKAYIRDRLPSSPAPRLQATWQPRRCDLVAVTVATSFADRSYSVTIRPHSVHSALDRFH</sequence>
<protein>
    <submittedName>
        <fullName evidence="2">Secreted protein</fullName>
    </submittedName>
</protein>
<evidence type="ECO:0000313" key="1">
    <source>
        <dbReference type="Proteomes" id="UP000095287"/>
    </source>
</evidence>
<dbReference type="WBParaSite" id="L893_g23311.t1">
    <property type="protein sequence ID" value="L893_g23311.t1"/>
    <property type="gene ID" value="L893_g23311"/>
</dbReference>
<evidence type="ECO:0000313" key="2">
    <source>
        <dbReference type="WBParaSite" id="L893_g23311.t1"/>
    </source>
</evidence>
<accession>A0A1I7Z657</accession>
<dbReference type="Proteomes" id="UP000095287">
    <property type="component" value="Unplaced"/>
</dbReference>
<dbReference type="AlphaFoldDB" id="A0A1I7Z657"/>
<proteinExistence type="predicted"/>
<keyword evidence="1" id="KW-1185">Reference proteome</keyword>
<name>A0A1I7Z657_9BILA</name>
<reference evidence="2" key="1">
    <citation type="submission" date="2016-11" db="UniProtKB">
        <authorList>
            <consortium name="WormBaseParasite"/>
        </authorList>
    </citation>
    <scope>IDENTIFICATION</scope>
</reference>